<organism evidence="2 3">
    <name type="scientific">Achaetomium macrosporum</name>
    <dbReference type="NCBI Taxonomy" id="79813"/>
    <lineage>
        <taxon>Eukaryota</taxon>
        <taxon>Fungi</taxon>
        <taxon>Dikarya</taxon>
        <taxon>Ascomycota</taxon>
        <taxon>Pezizomycotina</taxon>
        <taxon>Sordariomycetes</taxon>
        <taxon>Sordariomycetidae</taxon>
        <taxon>Sordariales</taxon>
        <taxon>Chaetomiaceae</taxon>
        <taxon>Achaetomium</taxon>
    </lineage>
</organism>
<feature type="chain" id="PRO_5042862928" evidence="1">
    <location>
        <begin position="18"/>
        <end position="185"/>
    </location>
</feature>
<accession>A0AAN7HFG9</accession>
<feature type="signal peptide" evidence="1">
    <location>
        <begin position="1"/>
        <end position="17"/>
    </location>
</feature>
<protein>
    <submittedName>
        <fullName evidence="2">Uncharacterized protein</fullName>
    </submittedName>
</protein>
<name>A0AAN7HFG9_9PEZI</name>
<dbReference type="EMBL" id="MU860020">
    <property type="protein sequence ID" value="KAK4241578.1"/>
    <property type="molecule type" value="Genomic_DNA"/>
</dbReference>
<evidence type="ECO:0000313" key="3">
    <source>
        <dbReference type="Proteomes" id="UP001303760"/>
    </source>
</evidence>
<dbReference type="Proteomes" id="UP001303760">
    <property type="component" value="Unassembled WGS sequence"/>
</dbReference>
<sequence>MKLQALTLSLLAATGLATPVRRDVGQAVYTLRLSSRVGTLNGVYITTSTNGTTLGVYPTPASERLHVYPVKNPATGLAELHTQEDGNTLAVVGTNGLLDFASLEDPAKVPVPEGGKCDWTSFRLDEEEEGVLRYAGEGAQNGGGWAAFPDSTAKGGWSLKWKGAKAFTTEDYMPVQVVYELVKDE</sequence>
<evidence type="ECO:0000313" key="2">
    <source>
        <dbReference type="EMBL" id="KAK4241578.1"/>
    </source>
</evidence>
<evidence type="ECO:0000256" key="1">
    <source>
        <dbReference type="SAM" id="SignalP"/>
    </source>
</evidence>
<reference evidence="2" key="2">
    <citation type="submission" date="2023-05" db="EMBL/GenBank/DDBJ databases">
        <authorList>
            <consortium name="Lawrence Berkeley National Laboratory"/>
            <person name="Steindorff A."/>
            <person name="Hensen N."/>
            <person name="Bonometti L."/>
            <person name="Westerberg I."/>
            <person name="Brannstrom I.O."/>
            <person name="Guillou S."/>
            <person name="Cros-Aarteil S."/>
            <person name="Calhoun S."/>
            <person name="Haridas S."/>
            <person name="Kuo A."/>
            <person name="Mondo S."/>
            <person name="Pangilinan J."/>
            <person name="Riley R."/>
            <person name="Labutti K."/>
            <person name="Andreopoulos B."/>
            <person name="Lipzen A."/>
            <person name="Chen C."/>
            <person name="Yanf M."/>
            <person name="Daum C."/>
            <person name="Ng V."/>
            <person name="Clum A."/>
            <person name="Ohm R."/>
            <person name="Martin F."/>
            <person name="Silar P."/>
            <person name="Natvig D."/>
            <person name="Lalanne C."/>
            <person name="Gautier V."/>
            <person name="Ament-Velasquez S.L."/>
            <person name="Kruys A."/>
            <person name="Hutchinson M.I."/>
            <person name="Powell A.J."/>
            <person name="Barry K."/>
            <person name="Miller A.N."/>
            <person name="Grigoriev I.V."/>
            <person name="Debuchy R."/>
            <person name="Gladieux P."/>
            <person name="Thoren M.H."/>
            <person name="Johannesson H."/>
        </authorList>
    </citation>
    <scope>NUCLEOTIDE SEQUENCE</scope>
    <source>
        <strain evidence="2">CBS 532.94</strain>
    </source>
</reference>
<keyword evidence="1" id="KW-0732">Signal</keyword>
<reference evidence="2" key="1">
    <citation type="journal article" date="2023" name="Mol. Phylogenet. Evol.">
        <title>Genome-scale phylogeny and comparative genomics of the fungal order Sordariales.</title>
        <authorList>
            <person name="Hensen N."/>
            <person name="Bonometti L."/>
            <person name="Westerberg I."/>
            <person name="Brannstrom I.O."/>
            <person name="Guillou S."/>
            <person name="Cros-Aarteil S."/>
            <person name="Calhoun S."/>
            <person name="Haridas S."/>
            <person name="Kuo A."/>
            <person name="Mondo S."/>
            <person name="Pangilinan J."/>
            <person name="Riley R."/>
            <person name="LaButti K."/>
            <person name="Andreopoulos B."/>
            <person name="Lipzen A."/>
            <person name="Chen C."/>
            <person name="Yan M."/>
            <person name="Daum C."/>
            <person name="Ng V."/>
            <person name="Clum A."/>
            <person name="Steindorff A."/>
            <person name="Ohm R.A."/>
            <person name="Martin F."/>
            <person name="Silar P."/>
            <person name="Natvig D.O."/>
            <person name="Lalanne C."/>
            <person name="Gautier V."/>
            <person name="Ament-Velasquez S.L."/>
            <person name="Kruys A."/>
            <person name="Hutchinson M.I."/>
            <person name="Powell A.J."/>
            <person name="Barry K."/>
            <person name="Miller A.N."/>
            <person name="Grigoriev I.V."/>
            <person name="Debuchy R."/>
            <person name="Gladieux P."/>
            <person name="Hiltunen Thoren M."/>
            <person name="Johannesson H."/>
        </authorList>
    </citation>
    <scope>NUCLEOTIDE SEQUENCE</scope>
    <source>
        <strain evidence="2">CBS 532.94</strain>
    </source>
</reference>
<gene>
    <name evidence="2" type="ORF">C8A03DRAFT_30301</name>
</gene>
<keyword evidence="3" id="KW-1185">Reference proteome</keyword>
<proteinExistence type="predicted"/>
<dbReference type="AlphaFoldDB" id="A0AAN7HFG9"/>
<comment type="caution">
    <text evidence="2">The sequence shown here is derived from an EMBL/GenBank/DDBJ whole genome shotgun (WGS) entry which is preliminary data.</text>
</comment>